<evidence type="ECO:0000259" key="2">
    <source>
        <dbReference type="PROSITE" id="PS50090"/>
    </source>
</evidence>
<accession>A0A7J8NCQ7</accession>
<evidence type="ECO:0000313" key="4">
    <source>
        <dbReference type="Proteomes" id="UP000593572"/>
    </source>
</evidence>
<dbReference type="EMBL" id="JABEZX010000013">
    <property type="protein sequence ID" value="MBA0574650.1"/>
    <property type="molecule type" value="Genomic_DNA"/>
</dbReference>
<reference evidence="3 4" key="1">
    <citation type="journal article" date="2019" name="Genome Biol. Evol.">
        <title>Insights into the evolution of the New World diploid cottons (Gossypium, subgenus Houzingenia) based on genome sequencing.</title>
        <authorList>
            <person name="Grover C.E."/>
            <person name="Arick M.A. 2nd"/>
            <person name="Thrash A."/>
            <person name="Conover J.L."/>
            <person name="Sanders W.S."/>
            <person name="Peterson D.G."/>
            <person name="Frelichowski J.E."/>
            <person name="Scheffler J.A."/>
            <person name="Scheffler B.E."/>
            <person name="Wendel J.F."/>
        </authorList>
    </citation>
    <scope>NUCLEOTIDE SEQUENCE [LARGE SCALE GENOMIC DNA]</scope>
    <source>
        <strain evidence="3">157</strain>
        <tissue evidence="3">Leaf</tissue>
    </source>
</reference>
<feature type="compositionally biased region" description="Basic and acidic residues" evidence="1">
    <location>
        <begin position="159"/>
        <end position="173"/>
    </location>
</feature>
<dbReference type="PROSITE" id="PS50090">
    <property type="entry name" value="MYB_LIKE"/>
    <property type="match status" value="1"/>
</dbReference>
<protein>
    <recommendedName>
        <fullName evidence="2">Myb-like domain-containing protein</fullName>
    </recommendedName>
</protein>
<sequence>METCLGGKGNAEQESSKKMILVNNGEATRVRKEKHKKKNRDRIDAVATVTETEKICSPQALIRWCMEKKHMRRGRRRTRNKSWRSPDGTNKVVHGKEEAYEKPKVDGNVADDIAVTSSTADKKGTGKENSAGNELECKKLRDIGGNAEDGNERKKKKSKSVENDSKDGHHNGDARTPTVENAATLEEKYKKVSFVDQVKVFPSTDVADEAKKDRKEGLVYGKRYSKEEGEIVMNAVAEYIESRNLGGDEGLDMVLNCGSHKEASRKRRLPNVNKGRWSQDEYQSLFDLVNMDLSMKVTEEKKSKHGMLRDNICWTAISGKMLHRNFISCEGVWVDVDAFSILDTCCIDKSTGTILSNTGLEIYVENGGAKWFNI</sequence>
<dbReference type="Proteomes" id="UP000593572">
    <property type="component" value="Unassembled WGS sequence"/>
</dbReference>
<comment type="caution">
    <text evidence="3">The sequence shown here is derived from an EMBL/GenBank/DDBJ whole genome shotgun (WGS) entry which is preliminary data.</text>
</comment>
<dbReference type="PANTHER" id="PTHR47430">
    <property type="entry name" value="GB|AAC33480.1"/>
    <property type="match status" value="1"/>
</dbReference>
<dbReference type="Gene3D" id="1.10.10.60">
    <property type="entry name" value="Homeodomain-like"/>
    <property type="match status" value="1"/>
</dbReference>
<gene>
    <name evidence="3" type="ORF">Golob_001838</name>
</gene>
<feature type="domain" description="Myb-like" evidence="2">
    <location>
        <begin position="269"/>
        <end position="333"/>
    </location>
</feature>
<organism evidence="3 4">
    <name type="scientific">Gossypium lobatum</name>
    <dbReference type="NCBI Taxonomy" id="34289"/>
    <lineage>
        <taxon>Eukaryota</taxon>
        <taxon>Viridiplantae</taxon>
        <taxon>Streptophyta</taxon>
        <taxon>Embryophyta</taxon>
        <taxon>Tracheophyta</taxon>
        <taxon>Spermatophyta</taxon>
        <taxon>Magnoliopsida</taxon>
        <taxon>eudicotyledons</taxon>
        <taxon>Gunneridae</taxon>
        <taxon>Pentapetalae</taxon>
        <taxon>rosids</taxon>
        <taxon>malvids</taxon>
        <taxon>Malvales</taxon>
        <taxon>Malvaceae</taxon>
        <taxon>Malvoideae</taxon>
        <taxon>Gossypium</taxon>
    </lineage>
</organism>
<evidence type="ECO:0000256" key="1">
    <source>
        <dbReference type="SAM" id="MobiDB-lite"/>
    </source>
</evidence>
<evidence type="ECO:0000313" key="3">
    <source>
        <dbReference type="EMBL" id="MBA0574650.1"/>
    </source>
</evidence>
<keyword evidence="4" id="KW-1185">Reference proteome</keyword>
<feature type="compositionally biased region" description="Basic and acidic residues" evidence="1">
    <location>
        <begin position="94"/>
        <end position="105"/>
    </location>
</feature>
<proteinExistence type="predicted"/>
<feature type="compositionally biased region" description="Basic residues" evidence="1">
    <location>
        <begin position="71"/>
        <end position="82"/>
    </location>
</feature>
<dbReference type="PANTHER" id="PTHR47430:SF4">
    <property type="entry name" value="GB|AAC33480.1"/>
    <property type="match status" value="1"/>
</dbReference>
<dbReference type="AlphaFoldDB" id="A0A7J8NCQ7"/>
<name>A0A7J8NCQ7_9ROSI</name>
<feature type="region of interest" description="Disordered" evidence="1">
    <location>
        <begin position="71"/>
        <end position="179"/>
    </location>
</feature>
<dbReference type="InterPro" id="IPR001005">
    <property type="entry name" value="SANT/Myb"/>
</dbReference>